<keyword evidence="3" id="KW-1185">Reference proteome</keyword>
<proteinExistence type="predicted"/>
<dbReference type="PANTHER" id="PTHR37804">
    <property type="entry name" value="CDAA REGULATORY PROTEIN CDAR"/>
    <property type="match status" value="1"/>
</dbReference>
<name>A0A923IAQ3_9FIRM</name>
<dbReference type="Pfam" id="PF07949">
    <property type="entry name" value="YbbR"/>
    <property type="match status" value="2"/>
</dbReference>
<evidence type="ECO:0008006" key="4">
    <source>
        <dbReference type="Google" id="ProtNLM"/>
    </source>
</evidence>
<evidence type="ECO:0000256" key="1">
    <source>
        <dbReference type="SAM" id="Phobius"/>
    </source>
</evidence>
<dbReference type="Gene3D" id="2.170.120.30">
    <property type="match status" value="2"/>
</dbReference>
<dbReference type="InterPro" id="IPR012505">
    <property type="entry name" value="YbbR"/>
</dbReference>
<evidence type="ECO:0000313" key="3">
    <source>
        <dbReference type="Proteomes" id="UP000659630"/>
    </source>
</evidence>
<sequence>MGTKKQSEKGAKRRFSLWKLFENNQFNVVISIVIAVLAWLVVSMYVKPETEGTVSNIPVKLDYSAQTLQAMGLDVVSEGDAPTANVRVTGDRAVLGGLDPEDITVYPRLSNVTEAGQYELELVAVKNDSSATYTIKSVQPARITVRFATLTQKKFVVETDTSGVKPKDGYILTNAYATPGEVTLTGPQEEIRSVGRVVAKVEIGEELTSTRIATAGLTIYDKDGNVMNSKVITVDAESVEVTVPILQKKSLPVTVGYTNVPEGFDISLLKPSFSVGSINLAGPADSIQNKQELSLGYIDLQREFALGFTKDFPVTLDTGYENLDNLRQITVSFDTSAFSQKQVTVDGIRVVNEPQNRTVTVNTKRIHDVTILGLTDEVEALTGKSVVAEIDAGDLTLGEGEQTVPVTMKIPGSSTAFAVGSYTALVEISAND</sequence>
<dbReference type="EMBL" id="JACONZ010000004">
    <property type="protein sequence ID" value="MBC5582012.1"/>
    <property type="molecule type" value="Genomic_DNA"/>
</dbReference>
<dbReference type="Gene3D" id="2.170.120.40">
    <property type="entry name" value="YbbR-like domain"/>
    <property type="match status" value="1"/>
</dbReference>
<gene>
    <name evidence="2" type="ORF">H8S23_10895</name>
</gene>
<dbReference type="PANTHER" id="PTHR37804:SF1">
    <property type="entry name" value="CDAA REGULATORY PROTEIN CDAR"/>
    <property type="match status" value="1"/>
</dbReference>
<dbReference type="AlphaFoldDB" id="A0A923IAQ3"/>
<dbReference type="InterPro" id="IPR053154">
    <property type="entry name" value="c-di-AMP_regulator"/>
</dbReference>
<dbReference type="RefSeq" id="WP_186888380.1">
    <property type="nucleotide sequence ID" value="NZ_JACONZ010000004.1"/>
</dbReference>
<feature type="transmembrane region" description="Helical" evidence="1">
    <location>
        <begin position="26"/>
        <end position="46"/>
    </location>
</feature>
<organism evidence="2 3">
    <name type="scientific">Anaerofilum hominis</name>
    <dbReference type="NCBI Taxonomy" id="2763016"/>
    <lineage>
        <taxon>Bacteria</taxon>
        <taxon>Bacillati</taxon>
        <taxon>Bacillota</taxon>
        <taxon>Clostridia</taxon>
        <taxon>Eubacteriales</taxon>
        <taxon>Oscillospiraceae</taxon>
        <taxon>Anaerofilum</taxon>
    </lineage>
</organism>
<keyword evidence="1" id="KW-0812">Transmembrane</keyword>
<keyword evidence="1" id="KW-0472">Membrane</keyword>
<accession>A0A923IAQ3</accession>
<dbReference type="Proteomes" id="UP000659630">
    <property type="component" value="Unassembled WGS sequence"/>
</dbReference>
<protein>
    <recommendedName>
        <fullName evidence="4">YbbR domain-containing protein</fullName>
    </recommendedName>
</protein>
<evidence type="ECO:0000313" key="2">
    <source>
        <dbReference type="EMBL" id="MBC5582012.1"/>
    </source>
</evidence>
<comment type="caution">
    <text evidence="2">The sequence shown here is derived from an EMBL/GenBank/DDBJ whole genome shotgun (WGS) entry which is preliminary data.</text>
</comment>
<reference evidence="2" key="1">
    <citation type="submission" date="2020-08" db="EMBL/GenBank/DDBJ databases">
        <title>Genome public.</title>
        <authorList>
            <person name="Liu C."/>
            <person name="Sun Q."/>
        </authorList>
    </citation>
    <scope>NUCLEOTIDE SEQUENCE</scope>
    <source>
        <strain evidence="2">BX8</strain>
    </source>
</reference>
<keyword evidence="1" id="KW-1133">Transmembrane helix</keyword>